<keyword evidence="7" id="KW-0406">Ion transport</keyword>
<evidence type="ECO:0000256" key="1">
    <source>
        <dbReference type="ARBA" id="ARBA00004571"/>
    </source>
</evidence>
<feature type="domain" description="TonB-dependent receptor-like beta-barrel" evidence="14">
    <location>
        <begin position="383"/>
        <end position="824"/>
    </location>
</feature>
<keyword evidence="2 11" id="KW-0813">Transport</keyword>
<keyword evidence="5 11" id="KW-0812">Transmembrane</keyword>
<evidence type="ECO:0000256" key="11">
    <source>
        <dbReference type="PROSITE-ProRule" id="PRU01360"/>
    </source>
</evidence>
<dbReference type="PROSITE" id="PS52016">
    <property type="entry name" value="TONB_DEPENDENT_REC_3"/>
    <property type="match status" value="1"/>
</dbReference>
<keyword evidence="4" id="KW-0410">Iron transport</keyword>
<comment type="similarity">
    <text evidence="11 12">Belongs to the TonB-dependent receptor family.</text>
</comment>
<dbReference type="InterPro" id="IPR008969">
    <property type="entry name" value="CarboxyPept-like_regulatory"/>
</dbReference>
<evidence type="ECO:0000256" key="6">
    <source>
        <dbReference type="ARBA" id="ARBA00023004"/>
    </source>
</evidence>
<dbReference type="PANTHER" id="PTHR32552">
    <property type="entry name" value="FERRICHROME IRON RECEPTOR-RELATED"/>
    <property type="match status" value="1"/>
</dbReference>
<keyword evidence="8 12" id="KW-0798">TonB box</keyword>
<dbReference type="InterPro" id="IPR000531">
    <property type="entry name" value="Beta-barrel_TonB"/>
</dbReference>
<dbReference type="Gene3D" id="2.40.170.20">
    <property type="entry name" value="TonB-dependent receptor, beta-barrel domain"/>
    <property type="match status" value="1"/>
</dbReference>
<evidence type="ECO:0000259" key="14">
    <source>
        <dbReference type="Pfam" id="PF00593"/>
    </source>
</evidence>
<evidence type="ECO:0000256" key="5">
    <source>
        <dbReference type="ARBA" id="ARBA00022692"/>
    </source>
</evidence>
<dbReference type="SUPFAM" id="SSF49464">
    <property type="entry name" value="Carboxypeptidase regulatory domain-like"/>
    <property type="match status" value="1"/>
</dbReference>
<keyword evidence="9 11" id="KW-0472">Membrane</keyword>
<evidence type="ECO:0000313" key="17">
    <source>
        <dbReference type="Proteomes" id="UP000251241"/>
    </source>
</evidence>
<evidence type="ECO:0000256" key="10">
    <source>
        <dbReference type="ARBA" id="ARBA00023237"/>
    </source>
</evidence>
<sequence>MKKNAIFRISVVFSLLLTGSYHSYAQVENPKPIINASLTGTVIDAVTKEPLQGVTVQLEAVTHQVKTDSKGVFQFVTGQKLPFSLVVSIVGYQTRHIVVDHSPAVIELTPRLEALDQVVVTARRRKEQLQDVPIPVSIIRGAALEDAGAFNVNRLKELVPTVQLYASNARNTTLNIRGLGSTYGLTNDGIDPGVGFYLDGVYIARPAATWLDFIDIDQIEVLRGPQGTLFGKNTTAGAFNITSRLPQFTPEANVEVSYGNQGFIQAKTSISGPLAKNLAARASFSGTQRDGNLFNVHTNRKINDINNLGFRGQLLFTPTENIKLVLSGDVSSQKPDGYGWAVAGVVKTQRADYRQFDAIIKDLGYELPYKSAFERKIDLDTQSKADNKLGGVALNADIKIGEGTLTSTSAWRTWTWAPLNDRDYLGLPVYTVSAGNSVHNQWSQEFRYSGKISEKVSGVVGLFGLWQDLGTDPVHTEETGSAFWRFQKSSTSALWQTPGLFDNFGIKTVYGIKSTSLAAYTQIDWAVTPKLHILPGLRYNYDKKVANYDRQTYGGLQTSDPALLALKNGVYTNQTFDVNADADNFSGQLSARYRFNPKINAYATYSISYKPVGINVGGLPTANGAVLLNLAEVKPEAVRHKEIGVKTNPTRNTLLNLTVYQTDIKDYQTQVQTPEPGVNRGYLANAEKVRVKGVELDGNINIGHFLRLNGALAYTDAKYVKFTNAPVPLEEVGGAQAFKDISGGVLPGVSKWSWSLGGEANKSGKLIGINGSYFLGADLFHRSKFSSSSSPSQYLNIDAYSVLNARLGFRGSNGISVFVWSRNLTNKDYYEQLLAAPGSYGQYAGVVADPRTYGVTLRYNWKQGN</sequence>
<dbReference type="CDD" id="cd01347">
    <property type="entry name" value="ligand_gated_channel"/>
    <property type="match status" value="1"/>
</dbReference>
<dbReference type="GO" id="GO:0006826">
    <property type="term" value="P:iron ion transport"/>
    <property type="evidence" value="ECO:0007669"/>
    <property type="project" value="UniProtKB-KW"/>
</dbReference>
<keyword evidence="6" id="KW-0408">Iron</keyword>
<organism evidence="16 17">
    <name type="scientific">Sphingobacterium multivorum</name>
    <dbReference type="NCBI Taxonomy" id="28454"/>
    <lineage>
        <taxon>Bacteria</taxon>
        <taxon>Pseudomonadati</taxon>
        <taxon>Bacteroidota</taxon>
        <taxon>Sphingobacteriia</taxon>
        <taxon>Sphingobacteriales</taxon>
        <taxon>Sphingobacteriaceae</taxon>
        <taxon>Sphingobacterium</taxon>
    </lineage>
</organism>
<evidence type="ECO:0000313" key="16">
    <source>
        <dbReference type="EMBL" id="SPZ87370.1"/>
    </source>
</evidence>
<dbReference type="SUPFAM" id="SSF56935">
    <property type="entry name" value="Porins"/>
    <property type="match status" value="1"/>
</dbReference>
<protein>
    <submittedName>
        <fullName evidence="16">Ferripyoverdine receptor</fullName>
    </submittedName>
</protein>
<keyword evidence="16" id="KW-0675">Receptor</keyword>
<evidence type="ECO:0000256" key="3">
    <source>
        <dbReference type="ARBA" id="ARBA00022452"/>
    </source>
</evidence>
<dbReference type="RefSeq" id="WP_112375017.1">
    <property type="nucleotide sequence ID" value="NZ_CP069793.1"/>
</dbReference>
<dbReference type="Proteomes" id="UP000251241">
    <property type="component" value="Unassembled WGS sequence"/>
</dbReference>
<dbReference type="PANTHER" id="PTHR32552:SF81">
    <property type="entry name" value="TONB-DEPENDENT OUTER MEMBRANE RECEPTOR"/>
    <property type="match status" value="1"/>
</dbReference>
<evidence type="ECO:0000256" key="7">
    <source>
        <dbReference type="ARBA" id="ARBA00023065"/>
    </source>
</evidence>
<dbReference type="InterPro" id="IPR012910">
    <property type="entry name" value="Plug_dom"/>
</dbReference>
<evidence type="ECO:0000256" key="4">
    <source>
        <dbReference type="ARBA" id="ARBA00022496"/>
    </source>
</evidence>
<evidence type="ECO:0000259" key="15">
    <source>
        <dbReference type="Pfam" id="PF07715"/>
    </source>
</evidence>
<comment type="subcellular location">
    <subcellularLocation>
        <location evidence="1 11">Cell outer membrane</location>
        <topology evidence="1 11">Multi-pass membrane protein</topology>
    </subcellularLocation>
</comment>
<feature type="signal peptide" evidence="13">
    <location>
        <begin position="1"/>
        <end position="25"/>
    </location>
</feature>
<feature type="domain" description="TonB-dependent receptor plug" evidence="15">
    <location>
        <begin position="129"/>
        <end position="238"/>
    </location>
</feature>
<dbReference type="Pfam" id="PF07715">
    <property type="entry name" value="Plug"/>
    <property type="match status" value="1"/>
</dbReference>
<proteinExistence type="inferred from homology"/>
<keyword evidence="3 11" id="KW-1134">Transmembrane beta strand</keyword>
<dbReference type="Pfam" id="PF13715">
    <property type="entry name" value="CarbopepD_reg_2"/>
    <property type="match status" value="1"/>
</dbReference>
<dbReference type="EMBL" id="UAUU01000009">
    <property type="protein sequence ID" value="SPZ87370.1"/>
    <property type="molecule type" value="Genomic_DNA"/>
</dbReference>
<dbReference type="AlphaFoldDB" id="A0A2X2LDK2"/>
<feature type="chain" id="PRO_5035285396" evidence="13">
    <location>
        <begin position="26"/>
        <end position="865"/>
    </location>
</feature>
<evidence type="ECO:0000256" key="12">
    <source>
        <dbReference type="RuleBase" id="RU003357"/>
    </source>
</evidence>
<evidence type="ECO:0000256" key="8">
    <source>
        <dbReference type="ARBA" id="ARBA00023077"/>
    </source>
</evidence>
<gene>
    <name evidence="16" type="primary">fpvA</name>
    <name evidence="16" type="ORF">NCTC11343_02869</name>
</gene>
<dbReference type="InterPro" id="IPR036942">
    <property type="entry name" value="Beta-barrel_TonB_sf"/>
</dbReference>
<evidence type="ECO:0000256" key="13">
    <source>
        <dbReference type="SAM" id="SignalP"/>
    </source>
</evidence>
<dbReference type="GO" id="GO:0009279">
    <property type="term" value="C:cell outer membrane"/>
    <property type="evidence" value="ECO:0007669"/>
    <property type="project" value="UniProtKB-SubCell"/>
</dbReference>
<reference evidence="16 17" key="1">
    <citation type="submission" date="2018-06" db="EMBL/GenBank/DDBJ databases">
        <authorList>
            <consortium name="Pathogen Informatics"/>
            <person name="Doyle S."/>
        </authorList>
    </citation>
    <scope>NUCLEOTIDE SEQUENCE [LARGE SCALE GENOMIC DNA]</scope>
    <source>
        <strain evidence="16 17">NCTC11343</strain>
    </source>
</reference>
<name>A0A2X2LDK2_SPHMU</name>
<keyword evidence="10 11" id="KW-0998">Cell outer membrane</keyword>
<evidence type="ECO:0000256" key="9">
    <source>
        <dbReference type="ARBA" id="ARBA00023136"/>
    </source>
</evidence>
<evidence type="ECO:0000256" key="2">
    <source>
        <dbReference type="ARBA" id="ARBA00022448"/>
    </source>
</evidence>
<dbReference type="Gene3D" id="2.60.40.1120">
    <property type="entry name" value="Carboxypeptidase-like, regulatory domain"/>
    <property type="match status" value="1"/>
</dbReference>
<dbReference type="Pfam" id="PF00593">
    <property type="entry name" value="TonB_dep_Rec_b-barrel"/>
    <property type="match status" value="1"/>
</dbReference>
<keyword evidence="13" id="KW-0732">Signal</keyword>
<dbReference type="GeneID" id="97182792"/>
<dbReference type="InterPro" id="IPR039426">
    <property type="entry name" value="TonB-dep_rcpt-like"/>
</dbReference>
<accession>A0A2X2LDK2</accession>